<evidence type="ECO:0000313" key="9">
    <source>
        <dbReference type="EMBL" id="AZN37190.1"/>
    </source>
</evidence>
<dbReference type="AlphaFoldDB" id="A0A3S8ZUM2"/>
<dbReference type="PANTHER" id="PTHR33908">
    <property type="entry name" value="MANNOSYLTRANSFERASE YKCB-RELATED"/>
    <property type="match status" value="1"/>
</dbReference>
<name>A0A3S8ZUM2_9NEIS</name>
<feature type="transmembrane region" description="Helical" evidence="8">
    <location>
        <begin position="397"/>
        <end position="415"/>
    </location>
</feature>
<evidence type="ECO:0000256" key="2">
    <source>
        <dbReference type="ARBA" id="ARBA00022475"/>
    </source>
</evidence>
<dbReference type="InterPro" id="IPR050297">
    <property type="entry name" value="LipidA_mod_glycosyltrf_83"/>
</dbReference>
<gene>
    <name evidence="9" type="ORF">EJO50_12280</name>
</gene>
<keyword evidence="7 8" id="KW-0472">Membrane</keyword>
<dbReference type="OrthoDB" id="8556356at2"/>
<keyword evidence="5 8" id="KW-0812">Transmembrane</keyword>
<feature type="transmembrane region" description="Helical" evidence="8">
    <location>
        <begin position="427"/>
        <end position="448"/>
    </location>
</feature>
<dbReference type="RefSeq" id="WP_125974560.1">
    <property type="nucleotide sequence ID" value="NZ_CP034433.1"/>
</dbReference>
<evidence type="ECO:0000256" key="5">
    <source>
        <dbReference type="ARBA" id="ARBA00022692"/>
    </source>
</evidence>
<feature type="transmembrane region" description="Helical" evidence="8">
    <location>
        <begin position="213"/>
        <end position="232"/>
    </location>
</feature>
<evidence type="ECO:0000256" key="4">
    <source>
        <dbReference type="ARBA" id="ARBA00022679"/>
    </source>
</evidence>
<dbReference type="Proteomes" id="UP000282438">
    <property type="component" value="Chromosome"/>
</dbReference>
<keyword evidence="10" id="KW-1185">Reference proteome</keyword>
<feature type="transmembrane region" description="Helical" evidence="8">
    <location>
        <begin position="68"/>
        <end position="86"/>
    </location>
</feature>
<protein>
    <recommendedName>
        <fullName evidence="11">Glycosyltransferase RgtA/B/C/D-like domain-containing protein</fullName>
    </recommendedName>
</protein>
<keyword evidence="4" id="KW-0808">Transferase</keyword>
<feature type="transmembrane region" description="Helical" evidence="8">
    <location>
        <begin position="324"/>
        <end position="347"/>
    </location>
</feature>
<evidence type="ECO:0000256" key="3">
    <source>
        <dbReference type="ARBA" id="ARBA00022676"/>
    </source>
</evidence>
<feature type="transmembrane region" description="Helical" evidence="8">
    <location>
        <begin position="149"/>
        <end position="166"/>
    </location>
</feature>
<evidence type="ECO:0000256" key="8">
    <source>
        <dbReference type="SAM" id="Phobius"/>
    </source>
</evidence>
<feature type="transmembrane region" description="Helical" evidence="8">
    <location>
        <begin position="301"/>
        <end position="318"/>
    </location>
</feature>
<organism evidence="9 10">
    <name type="scientific">Iodobacter ciconiae</name>
    <dbReference type="NCBI Taxonomy" id="2496266"/>
    <lineage>
        <taxon>Bacteria</taxon>
        <taxon>Pseudomonadati</taxon>
        <taxon>Pseudomonadota</taxon>
        <taxon>Betaproteobacteria</taxon>
        <taxon>Neisseriales</taxon>
        <taxon>Chitinibacteraceae</taxon>
        <taxon>Iodobacter</taxon>
    </lineage>
</organism>
<feature type="transmembrane region" description="Helical" evidence="8">
    <location>
        <begin position="178"/>
        <end position="201"/>
    </location>
</feature>
<reference evidence="9 10" key="1">
    <citation type="submission" date="2018-12" db="EMBL/GenBank/DDBJ databases">
        <title>Complete genome sequence of Iodobacter sp. H11R3.</title>
        <authorList>
            <person name="Bae J.-W."/>
        </authorList>
    </citation>
    <scope>NUCLEOTIDE SEQUENCE [LARGE SCALE GENOMIC DNA]</scope>
    <source>
        <strain evidence="9 10">H11R3</strain>
    </source>
</reference>
<comment type="subcellular location">
    <subcellularLocation>
        <location evidence="1">Cell membrane</location>
        <topology evidence="1">Multi-pass membrane protein</topology>
    </subcellularLocation>
</comment>
<keyword evidence="6 8" id="KW-1133">Transmembrane helix</keyword>
<dbReference type="EMBL" id="CP034433">
    <property type="protein sequence ID" value="AZN37190.1"/>
    <property type="molecule type" value="Genomic_DNA"/>
</dbReference>
<evidence type="ECO:0008006" key="11">
    <source>
        <dbReference type="Google" id="ProtNLM"/>
    </source>
</evidence>
<evidence type="ECO:0000256" key="1">
    <source>
        <dbReference type="ARBA" id="ARBA00004651"/>
    </source>
</evidence>
<feature type="transmembrane region" description="Helical" evidence="8">
    <location>
        <begin position="93"/>
        <end position="112"/>
    </location>
</feature>
<dbReference type="PANTHER" id="PTHR33908:SF11">
    <property type="entry name" value="MEMBRANE PROTEIN"/>
    <property type="match status" value="1"/>
</dbReference>
<dbReference type="GO" id="GO:0005886">
    <property type="term" value="C:plasma membrane"/>
    <property type="evidence" value="ECO:0007669"/>
    <property type="project" value="UniProtKB-SubCell"/>
</dbReference>
<dbReference type="GO" id="GO:0009103">
    <property type="term" value="P:lipopolysaccharide biosynthetic process"/>
    <property type="evidence" value="ECO:0007669"/>
    <property type="project" value="UniProtKB-ARBA"/>
</dbReference>
<feature type="transmembrane region" description="Helical" evidence="8">
    <location>
        <begin position="354"/>
        <end position="377"/>
    </location>
</feature>
<sequence>MNLKINWPSWKTACFVLIALWFWPSLAPHDPWKPDESYILGLVYEYTLRDNWLVPMLSGEPFMEKPPLFFWTAAAFSRYVFPWLPVHTAARLAAAFYIALTFIFAALAAGQFAARKRVKDPSQAAWFTAILLAGTLGLAGNGHHILTDSALFASFAIALYAFSIFPKQPLVSGLLMGTAWGMAFLTKGLLGPGCLGLAALLLPLFDRIYRQKAYLLTLSIALLVALPWWLIWPWRLWLASPELFHTWFWVNNFGRFLGENNLGPEYRHGFYLKILPWHAFPLILYLPVLFFRQRLDAFKNAAPAALLCLLTYTILSLAKTSMELYAVPAVVAFAVWMGAQASCVPAAFERRFGLVALCLLAISALVLWWAWAALYFGLPLQARLLHFLPGFAEQPNWLGVLSALALTIFVWNLAWRVPQRAKHEGAVRWLAVLVMSYGLVFSLLLPALNYSKSYKPMMLDLATQLDKTQCLASFGLGEHERGNFHYYTTMRVERFEIGRGKECPQLLIQGSIMSANIGDYTLLKKTTRTAGRYEEFSVWRKS</sequence>
<dbReference type="GO" id="GO:0016763">
    <property type="term" value="F:pentosyltransferase activity"/>
    <property type="evidence" value="ECO:0007669"/>
    <property type="project" value="TreeGrafter"/>
</dbReference>
<evidence type="ECO:0000256" key="7">
    <source>
        <dbReference type="ARBA" id="ARBA00023136"/>
    </source>
</evidence>
<dbReference type="KEGG" id="iod:EJO50_12280"/>
<feature type="transmembrane region" description="Helical" evidence="8">
    <location>
        <begin position="124"/>
        <end position="142"/>
    </location>
</feature>
<evidence type="ECO:0000313" key="10">
    <source>
        <dbReference type="Proteomes" id="UP000282438"/>
    </source>
</evidence>
<evidence type="ECO:0000256" key="6">
    <source>
        <dbReference type="ARBA" id="ARBA00022989"/>
    </source>
</evidence>
<proteinExistence type="predicted"/>
<keyword evidence="2" id="KW-1003">Cell membrane</keyword>
<keyword evidence="3" id="KW-0328">Glycosyltransferase</keyword>
<feature type="transmembrane region" description="Helical" evidence="8">
    <location>
        <begin position="270"/>
        <end position="289"/>
    </location>
</feature>
<accession>A0A3S8ZUM2</accession>